<accession>A0A9J6E3D6</accession>
<organism evidence="3 4">
    <name type="scientific">Rhipicephalus microplus</name>
    <name type="common">Cattle tick</name>
    <name type="synonym">Boophilus microplus</name>
    <dbReference type="NCBI Taxonomy" id="6941"/>
    <lineage>
        <taxon>Eukaryota</taxon>
        <taxon>Metazoa</taxon>
        <taxon>Ecdysozoa</taxon>
        <taxon>Arthropoda</taxon>
        <taxon>Chelicerata</taxon>
        <taxon>Arachnida</taxon>
        <taxon>Acari</taxon>
        <taxon>Parasitiformes</taxon>
        <taxon>Ixodida</taxon>
        <taxon>Ixodoidea</taxon>
        <taxon>Ixodidae</taxon>
        <taxon>Rhipicephalinae</taxon>
        <taxon>Rhipicephalus</taxon>
        <taxon>Boophilus</taxon>
    </lineage>
</organism>
<evidence type="ECO:0000259" key="2">
    <source>
        <dbReference type="Pfam" id="PF23271"/>
    </source>
</evidence>
<dbReference type="AlphaFoldDB" id="A0A9J6E3D6"/>
<sequence length="382" mass="41630">MCREHQELEHCQAVVLSVVDEAGVQTVVEQLLAGARQPGQRRAAVALLCAFCAHTRAPLTPHVPQLLRELLRLFTDTDRHVLQLAGEALAAVTKTLDTNQQIEYVTDVRQAIRFAASDLKGQEYLPGFCQEKGISPILPIFREAILIGVPELKEQAAQGLGEVIRLTDAASLRQSVISITGPLIRILGDRFSFSVKVAVLETLALLLAKVRLKASVALSHLIVIHTRCDPVFQELHNSVKNQDDPSVRETMLYALHRVVAAAGHKMSDLMRRSVTASVSSYLSSSEDGCRTAAAGCLGSLCRWLPQDELAVFARDHLLIPNGDYFDRENEGGSFLSHARGLPRSSSRNRSASLVDGSGTGYALYINCIDCATPNMLVIGALY</sequence>
<proteinExistence type="predicted"/>
<dbReference type="VEuPathDB" id="VectorBase:LOC119167548"/>
<gene>
    <name evidence="3" type="ORF">HPB51_020009</name>
</gene>
<evidence type="ECO:0000256" key="1">
    <source>
        <dbReference type="ARBA" id="ARBA00022737"/>
    </source>
</evidence>
<dbReference type="PANTHER" id="PTHR23346:SF7">
    <property type="entry name" value="STALLED RIBOSOME SENSOR GCN1"/>
    <property type="match status" value="1"/>
</dbReference>
<dbReference type="Pfam" id="PF25801">
    <property type="entry name" value="HEAT_GCN1_C_2"/>
    <property type="match status" value="1"/>
</dbReference>
<dbReference type="SUPFAM" id="SSF48371">
    <property type="entry name" value="ARM repeat"/>
    <property type="match status" value="1"/>
</dbReference>
<keyword evidence="4" id="KW-1185">Reference proteome</keyword>
<dbReference type="InterPro" id="IPR057546">
    <property type="entry name" value="HEAT_GCN1"/>
</dbReference>
<dbReference type="Proteomes" id="UP000821866">
    <property type="component" value="Chromosome 4"/>
</dbReference>
<dbReference type="GO" id="GO:0019887">
    <property type="term" value="F:protein kinase regulator activity"/>
    <property type="evidence" value="ECO:0007669"/>
    <property type="project" value="TreeGrafter"/>
</dbReference>
<dbReference type="GO" id="GO:0005829">
    <property type="term" value="C:cytosol"/>
    <property type="evidence" value="ECO:0007669"/>
    <property type="project" value="TreeGrafter"/>
</dbReference>
<dbReference type="GO" id="GO:0006417">
    <property type="term" value="P:regulation of translation"/>
    <property type="evidence" value="ECO:0007669"/>
    <property type="project" value="TreeGrafter"/>
</dbReference>
<dbReference type="EMBL" id="JABSTU010000006">
    <property type="protein sequence ID" value="KAH8028878.1"/>
    <property type="molecule type" value="Genomic_DNA"/>
</dbReference>
<dbReference type="InterPro" id="IPR016024">
    <property type="entry name" value="ARM-type_fold"/>
</dbReference>
<comment type="caution">
    <text evidence="3">The sequence shown here is derived from an EMBL/GenBank/DDBJ whole genome shotgun (WGS) entry which is preliminary data.</text>
</comment>
<dbReference type="Pfam" id="PF23271">
    <property type="entry name" value="HEAT_GCN1"/>
    <property type="match status" value="1"/>
</dbReference>
<dbReference type="Gene3D" id="1.25.10.10">
    <property type="entry name" value="Leucine-rich Repeat Variant"/>
    <property type="match status" value="2"/>
</dbReference>
<keyword evidence="1" id="KW-0677">Repeat</keyword>
<evidence type="ECO:0000313" key="3">
    <source>
        <dbReference type="EMBL" id="KAH8028878.1"/>
    </source>
</evidence>
<evidence type="ECO:0000313" key="4">
    <source>
        <dbReference type="Proteomes" id="UP000821866"/>
    </source>
</evidence>
<dbReference type="PANTHER" id="PTHR23346">
    <property type="entry name" value="TRANSLATIONAL ACTIVATOR GCN1-RELATED"/>
    <property type="match status" value="1"/>
</dbReference>
<feature type="domain" description="Stalled ribosome sensor GCN1-like HEAT repeats region" evidence="2">
    <location>
        <begin position="5"/>
        <end position="132"/>
    </location>
</feature>
<name>A0A9J6E3D6_RHIMP</name>
<reference evidence="3" key="2">
    <citation type="submission" date="2021-09" db="EMBL/GenBank/DDBJ databases">
        <authorList>
            <person name="Jia N."/>
            <person name="Wang J."/>
            <person name="Shi W."/>
            <person name="Du L."/>
            <person name="Sun Y."/>
            <person name="Zhan W."/>
            <person name="Jiang J."/>
            <person name="Wang Q."/>
            <person name="Zhang B."/>
            <person name="Ji P."/>
            <person name="Sakyi L.B."/>
            <person name="Cui X."/>
            <person name="Yuan T."/>
            <person name="Jiang B."/>
            <person name="Yang W."/>
            <person name="Lam T.T.-Y."/>
            <person name="Chang Q."/>
            <person name="Ding S."/>
            <person name="Wang X."/>
            <person name="Zhu J."/>
            <person name="Ruan X."/>
            <person name="Zhao L."/>
            <person name="Wei J."/>
            <person name="Que T."/>
            <person name="Du C."/>
            <person name="Cheng J."/>
            <person name="Dai P."/>
            <person name="Han X."/>
            <person name="Huang E."/>
            <person name="Gao Y."/>
            <person name="Liu J."/>
            <person name="Shao H."/>
            <person name="Ye R."/>
            <person name="Li L."/>
            <person name="Wei W."/>
            <person name="Wang X."/>
            <person name="Wang C."/>
            <person name="Huo Q."/>
            <person name="Li W."/>
            <person name="Guo W."/>
            <person name="Chen H."/>
            <person name="Chen S."/>
            <person name="Zhou L."/>
            <person name="Zhou L."/>
            <person name="Ni X."/>
            <person name="Tian J."/>
            <person name="Zhou Y."/>
            <person name="Sheng Y."/>
            <person name="Liu T."/>
            <person name="Pan Y."/>
            <person name="Xia L."/>
            <person name="Li J."/>
            <person name="Zhao F."/>
            <person name="Cao W."/>
        </authorList>
    </citation>
    <scope>NUCLEOTIDE SEQUENCE</scope>
    <source>
        <strain evidence="3">Rmic-2018</strain>
        <tissue evidence="3">Larvae</tissue>
    </source>
</reference>
<dbReference type="InterPro" id="IPR011989">
    <property type="entry name" value="ARM-like"/>
</dbReference>
<protein>
    <recommendedName>
        <fullName evidence="2">Stalled ribosome sensor GCN1-like HEAT repeats region domain-containing protein</fullName>
    </recommendedName>
</protein>
<reference evidence="3" key="1">
    <citation type="journal article" date="2020" name="Cell">
        <title>Large-Scale Comparative Analyses of Tick Genomes Elucidate Their Genetic Diversity and Vector Capacities.</title>
        <authorList>
            <consortium name="Tick Genome and Microbiome Consortium (TIGMIC)"/>
            <person name="Jia N."/>
            <person name="Wang J."/>
            <person name="Shi W."/>
            <person name="Du L."/>
            <person name="Sun Y."/>
            <person name="Zhan W."/>
            <person name="Jiang J.F."/>
            <person name="Wang Q."/>
            <person name="Zhang B."/>
            <person name="Ji P."/>
            <person name="Bell-Sakyi L."/>
            <person name="Cui X.M."/>
            <person name="Yuan T.T."/>
            <person name="Jiang B.G."/>
            <person name="Yang W.F."/>
            <person name="Lam T.T."/>
            <person name="Chang Q.C."/>
            <person name="Ding S.J."/>
            <person name="Wang X.J."/>
            <person name="Zhu J.G."/>
            <person name="Ruan X.D."/>
            <person name="Zhao L."/>
            <person name="Wei J.T."/>
            <person name="Ye R.Z."/>
            <person name="Que T.C."/>
            <person name="Du C.H."/>
            <person name="Zhou Y.H."/>
            <person name="Cheng J.X."/>
            <person name="Dai P.F."/>
            <person name="Guo W.B."/>
            <person name="Han X.H."/>
            <person name="Huang E.J."/>
            <person name="Li L.F."/>
            <person name="Wei W."/>
            <person name="Gao Y.C."/>
            <person name="Liu J.Z."/>
            <person name="Shao H.Z."/>
            <person name="Wang X."/>
            <person name="Wang C.C."/>
            <person name="Yang T.C."/>
            <person name="Huo Q.B."/>
            <person name="Li W."/>
            <person name="Chen H.Y."/>
            <person name="Chen S.E."/>
            <person name="Zhou L.G."/>
            <person name="Ni X.B."/>
            <person name="Tian J.H."/>
            <person name="Sheng Y."/>
            <person name="Liu T."/>
            <person name="Pan Y.S."/>
            <person name="Xia L.Y."/>
            <person name="Li J."/>
            <person name="Zhao F."/>
            <person name="Cao W.C."/>
        </authorList>
    </citation>
    <scope>NUCLEOTIDE SEQUENCE</scope>
    <source>
        <strain evidence="3">Rmic-2018</strain>
    </source>
</reference>
<dbReference type="GO" id="GO:0034198">
    <property type="term" value="P:cellular response to amino acid starvation"/>
    <property type="evidence" value="ECO:0007669"/>
    <property type="project" value="TreeGrafter"/>
</dbReference>